<dbReference type="InterPro" id="IPR011008">
    <property type="entry name" value="Dimeric_a/b-barrel"/>
</dbReference>
<dbReference type="PANTHER" id="PTHR33336">
    <property type="entry name" value="QUINOL MONOOXYGENASE YGIN-RELATED"/>
    <property type="match status" value="1"/>
</dbReference>
<evidence type="ECO:0000259" key="1">
    <source>
        <dbReference type="PROSITE" id="PS51725"/>
    </source>
</evidence>
<dbReference type="InterPro" id="IPR050744">
    <property type="entry name" value="AI-2_Isomerase_LsrG"/>
</dbReference>
<dbReference type="Pfam" id="PF03992">
    <property type="entry name" value="ABM"/>
    <property type="match status" value="1"/>
</dbReference>
<evidence type="ECO:0000313" key="2">
    <source>
        <dbReference type="EMBL" id="GAA4484790.1"/>
    </source>
</evidence>
<organism evidence="2 3">
    <name type="scientific">Rhodococcus olei</name>
    <dbReference type="NCBI Taxonomy" id="2161675"/>
    <lineage>
        <taxon>Bacteria</taxon>
        <taxon>Bacillati</taxon>
        <taxon>Actinomycetota</taxon>
        <taxon>Actinomycetes</taxon>
        <taxon>Mycobacteriales</taxon>
        <taxon>Nocardiaceae</taxon>
        <taxon>Rhodococcus</taxon>
    </lineage>
</organism>
<comment type="caution">
    <text evidence="2">The sequence shown here is derived from an EMBL/GenBank/DDBJ whole genome shotgun (WGS) entry which is preliminary data.</text>
</comment>
<dbReference type="PANTHER" id="PTHR33336:SF15">
    <property type="entry name" value="ABM DOMAIN-CONTAINING PROTEIN"/>
    <property type="match status" value="1"/>
</dbReference>
<name>A0ABP8PDD7_9NOCA</name>
<dbReference type="InterPro" id="IPR007138">
    <property type="entry name" value="ABM_dom"/>
</dbReference>
<feature type="domain" description="ABM" evidence="1">
    <location>
        <begin position="4"/>
        <end position="93"/>
    </location>
</feature>
<evidence type="ECO:0000313" key="3">
    <source>
        <dbReference type="Proteomes" id="UP001501183"/>
    </source>
</evidence>
<gene>
    <name evidence="2" type="ORF">GCM10023094_38680</name>
</gene>
<proteinExistence type="predicted"/>
<dbReference type="EMBL" id="BAABFB010000059">
    <property type="protein sequence ID" value="GAA4484790.1"/>
    <property type="molecule type" value="Genomic_DNA"/>
</dbReference>
<dbReference type="RefSeq" id="WP_345348729.1">
    <property type="nucleotide sequence ID" value="NZ_BAABFB010000059.1"/>
</dbReference>
<dbReference type="PROSITE" id="PS51725">
    <property type="entry name" value="ABM"/>
    <property type="match status" value="1"/>
</dbReference>
<keyword evidence="2" id="KW-0560">Oxidoreductase</keyword>
<protein>
    <submittedName>
        <fullName evidence="2">Antibiotic biosynthesis monooxygenase</fullName>
    </submittedName>
</protein>
<dbReference type="SUPFAM" id="SSF54909">
    <property type="entry name" value="Dimeric alpha+beta barrel"/>
    <property type="match status" value="1"/>
</dbReference>
<dbReference type="Gene3D" id="3.30.70.100">
    <property type="match status" value="1"/>
</dbReference>
<reference evidence="3" key="1">
    <citation type="journal article" date="2019" name="Int. J. Syst. Evol. Microbiol.">
        <title>The Global Catalogue of Microorganisms (GCM) 10K type strain sequencing project: providing services to taxonomists for standard genome sequencing and annotation.</title>
        <authorList>
            <consortium name="The Broad Institute Genomics Platform"/>
            <consortium name="The Broad Institute Genome Sequencing Center for Infectious Disease"/>
            <person name="Wu L."/>
            <person name="Ma J."/>
        </authorList>
    </citation>
    <scope>NUCLEOTIDE SEQUENCE [LARGE SCALE GENOMIC DNA]</scope>
    <source>
        <strain evidence="3">JCM 32206</strain>
    </source>
</reference>
<keyword evidence="2" id="KW-0503">Monooxygenase</keyword>
<accession>A0ABP8PDD7</accession>
<sequence>MPNLNVVATIVAKPGSEETVRAGLSTLAAVSRQESGCVAYDLYESSAAPGTFVTVEEWTDQGALQAHLETPHLQAALSSIGAHLDGAPAIHPLTPVDV</sequence>
<keyword evidence="3" id="KW-1185">Reference proteome</keyword>
<dbReference type="GO" id="GO:0004497">
    <property type="term" value="F:monooxygenase activity"/>
    <property type="evidence" value="ECO:0007669"/>
    <property type="project" value="UniProtKB-KW"/>
</dbReference>
<dbReference type="Proteomes" id="UP001501183">
    <property type="component" value="Unassembled WGS sequence"/>
</dbReference>